<dbReference type="PANTHER" id="PTHR32305:SF15">
    <property type="entry name" value="PROTEIN RHSA-RELATED"/>
    <property type="match status" value="1"/>
</dbReference>
<evidence type="ECO:0000313" key="2">
    <source>
        <dbReference type="EMBL" id="AKH37544.1"/>
    </source>
</evidence>
<dbReference type="NCBIfam" id="TIGR01643">
    <property type="entry name" value="YD_repeat_2x"/>
    <property type="match status" value="3"/>
</dbReference>
<feature type="domain" description="Dystroglycan-type cadherin-like" evidence="1">
    <location>
        <begin position="347"/>
        <end position="435"/>
    </location>
</feature>
<reference evidence="2 4" key="2">
    <citation type="journal article" date="2016" name="Genome Announc.">
        <title>Genome Sequence of Nitrosomonas communis Strain Nm2, a Mesophilic Ammonia-Oxidizing Bacterium Isolated from Mediterranean Soil.</title>
        <authorList>
            <person name="Kozlowski J.A."/>
            <person name="Kits K.D."/>
            <person name="Stein L.Y."/>
        </authorList>
    </citation>
    <scope>NUCLEOTIDE SEQUENCE [LARGE SCALE GENOMIC DNA]</scope>
    <source>
        <strain evidence="2 4">Nm2</strain>
    </source>
</reference>
<dbReference type="InterPro" id="IPR006530">
    <property type="entry name" value="YD"/>
</dbReference>
<dbReference type="GO" id="GO:0005509">
    <property type="term" value="F:calcium ion binding"/>
    <property type="evidence" value="ECO:0007669"/>
    <property type="project" value="InterPro"/>
</dbReference>
<dbReference type="EMBL" id="CP011451">
    <property type="protein sequence ID" value="AKH37544.1"/>
    <property type="molecule type" value="Genomic_DNA"/>
</dbReference>
<sequence length="3897" mass="426232">MGRVLTSTDANGTQTTVYDDANRNITVTVQSGMTETRNYDSRGRLVSVRQTGDGTTRETRYVYNNADQLRMLEDAQSGRRYLFYDAAWRLEYEVDATGAVKRSEYNATGQIVRQTQYLNRADTSSWYDSTTQTVTKLNLTVGNAGSDVPTDAARDRLTIFDYDAAGRLMKTTDAENFATTTRYDGISRVIMTHTDDRVIRFLYDKDNRKVGSVDALGYLTEYRYDAGGRLIETARYSQRSPAAVNMAAPVWVGVTNQNAIAGQPFEYRAPAYDADGDPLTFSVVGTQPGWLSFDASTATLRGTPPATVTSYTVTLRADDGRGKSSDVTVLIAVANAASSGGQGGTGPTWASLPSLNVVTNAPVSYVVPTATGQSLIYSVVSGLPPGLSFDASTRAITGSSSAVGFYTILLRATNASGQSVDRTVSVQIRTAATTPDQSPGSDELSSWRPIDTSALHSYVYYDGQGRVVGAVDEQQFLTETVYNDALNSQKTLRYLRPVIVTSGDTMASLKNRAGDSRQTSLVRYDGFGRVDEVTGLDGSTVTRNEYDDAGRLTRIVNAANTAEQRAGRTFYNTFGEVTATLGGEGDAWLGTNPTPQRVSEAIRDYGMRHEYDTLGRAIRSVDANGNKTLLYYDRENRLTHTLNVIRKSANDTLAGEVSETKYNSFGQTESVRRYATGIADADMEQLLADGGGGFADQLLLSKLAALANISRDQVNTYEYDRTGRLVKEVDGENGVTINVYNAHGELAAQVRSYLEGRNTTKQIDYDLNGRVVSQTDDVGRINLNTRTAYDAFSRVIQSIDSAGKVTKTAYQDSGRTIVVTDALNRTTGTEHDALGRVFRMTNALKQQTVYAYNEAARSVTVTTPEKIQVTTARTRHDETLRATDGRGNITQYAYNKDGQPTMVTDALGQVIAKTNYDRSGRKFEITDARSIVTRLGYDQRNRVIDRQLDPSGLNFLQRYKFNALGQQIAMTERSKNGELRGATYAYDRKGRMKRTVVDPNAGGLQLTTSYSYNNFDKTVSIARGTLSSTDQQVTLFEFDQLGRRVKEIVAPSAVFGPGSRDTRDLTTEYRYDAAGRLSCTVHPDGTNTWYVYDAAGQQIQTINALGEVSESVYDANGRLAQSRRYFNRLSAEDLAKLGDVISAPVTPQVNTRDQRSYFVYDNDGRSRYTLQAHNGTAWTIAENRFDANGNIVETRRYDKFLPEARLDATDTSASPGINVAEIQAELITLGYSDDERTLAKIQRTRFAYDANNRLRFTVDALGSVSESVYDPAGQLVSSVRYATRPMLTEFTESAINAALDRTDFSNQVSHHAYDAAGRQRYKVLVLASDATGKPTQQWISEQAYDSFGQVVQTVTYATLLGPVTDYREATLASVITAGAQDRRSAFVYDAAGRKVYSVQVQIAGSQNIVSKHEFDALDRLVQSTSYAKTMVLADFGKATLDSATITNVSVHDRTTRLVYDAAGRQRFAVGADGSVSEKVYDALNRIKESRQFDLLLNNTIPHTEDALSAWRAGRTIGDGITRGEKYDYDRADRLLITTDAAAFTETNEYNALGDKTSFTDKNGAKWRYVYDRQGRLFDQFSPPVAVQLSSETAPTNRSLQTRLYHDAFGNLFRRLEAVQTVDQRITEYAYDRLGRQIGMIQPGWYDSATGRVEAISAEGRFQRSLATTYDALGNQVRTQLRTGLNSSQYEYKTYDNLGRVVYDIDALNNVTMFAYNVFSEQTTVTRYNKNVGTPPAGVDTPWSANALASALDNDPLARTMTMRYDNLGRKTQAIQPTVASYFFSGSSGRFVPLDSSITPVSASGNTMFEYNSFGELFHQTVQLDSTRAQETWHYYDTMGRETLTIVKIHAIIHSEGQPSILLGFHTARSYDAVGNLTQVIEYNGFGGTDEDSNFLTVPPMPNEESADRISSYVYDVRNQQTDTLRSNLSYSALENGQYVQIEVGRDNGVNVQHTDYDGLGHAIANTDAMNNVTRSAYNALGQLIQVTEPARWVVKSGLNNPDPFLLDSQVLTSPVTDLVLNPFGQTVKSTHSPGRSDAAGATLITSTSYDFGGNAISITDAGGNVKNWQYDFSGRIVKETQAISSTLGARFPVVSVETQELLVWKVVRHTRERRYAYDAVGHMTDTLDVFMNGSTLSQSGLRKIYNAFGEITEEQIVWGAASDALSNLQHATRLHYSYDNAGNMVTQEGADGQTQFFYNLTGQITRTEQRGNNSTADDTHIRVSETGYDLMARTIWQSKPVFSSDGGMVTPRTSLILDRWGNVIRRTEVSDRGNGLADTMRSPEYKYNADNKAISVEPDPARALRADGTSYFPIVRHQTHYDLAGYAVEQIDVAWDVLSTEPPRMLRTRSTLYNSIGQVVEQKDAEQVHQGRHGLRYAYDANGNKVATVNAVGNVFVDTFDTNGNQLTHNVLRLSPGGENDTYVSGSGNIPVAVLLNSHSYDQANRRIETRDYVSTSLSLFNANYAQYDERGLVRGTFQFQAWDNWPLLTPSSGDPGRETSCIYDILGNKIQQTDASGHSQAWSYNTAADSGDQLNFTINRLTSTTSTAAGGGFNHTTTYSYTDFGQVKQETYTGTDITDSTAKNNRVYEYKENGLLAQTTDSQTVGTLGFAGGLDYWSSISTNKYSYNDRGLVGTVNIETKEGFYEYFIGSDLQPIAAQEEQREIRATYDALDRPVTVDNLNIDGKRSSSNVTYDYDELGNRRRITFSSVGRSTIPLPGNGTLTGEEINGRQLWFNYDHEGRMTLANKTIEQDGTVTDAGVVITYDAVGRRARTRTQEGTEIRESQLGGDTSWEQARLERYTYNDLGYLIKIEQAGVRSNKQFLEKLEEIPPDPGPSPFMPSETRSYDLLGNLSESSQYSHFRFVSAFNMRMEPQSLVKVKDHYNAAGLFDKQTSTHSTRPHTNSETKNLYDNHGILRSYTYTQGDGLGTDPVQGFKNTYTYGYVFKAGALRERAILVESNLKKSTPTQKTNIYDGRGNLVWQRSVDGPGNTEMVFFDYDGSGRVLDKAKIDMRPNGGIRDDKYNSFFYNTSGEAIGNVPSSSFTRKGLHANFGINFTPVSSTYPSSQPSSYAVLTGDTTASIAKAFLGDEQLWYLIADANGLTTGPSDSLESQVGRSLRIPNVVTNLHNNVDTFSPYNPNTIISNTPWVGAPMPPPPPTFWEKTVQQFAPVVGIATSMVLGVTLSTLGPLGMGIAAAAGRFASQSFYISLSSEKGWDDYKLSDAGAVAEAGLTGALAGGLSGAATAVRGPLWVQSLAQAGAAATTYAFNYKIQEIIHPENKPEPFKSSLLTATLGGAATPVLGGFFSDLAQQALNPNTGWVWNPNARAWNALSQQLAMGLGQVFIQNAFDALRSESPKTVDRKFDEAKVAPKVAESNVKVAPSGWEVGAEFERIGYEDIAADYIQKTITRNLDGVLMEEFTEQFYCGAMGGGEDVCLPQFNEGIKPEIIEIHDITSPAQYRAKQGIANVSTFEQFRVRYNYENFKRYGLKVPPRTDEHDAQVKRAFAKERLEQSIVIERNLRHTTGIAAFGITSSVAVVGTGAAIALTASAVANPWLFVESAAVGYAADTVVTNVTGSETLGLIAGFAGGGVAGLGRVGPATVAETLAAYRARNAAVVLLEDGTMVYRYGITREALNAKVVTVGTQAESAAVAISPKTVGGQLPGVTMAHVPPALPPVNQPLLPAGRIRGNLNPIPSRGPIALGPGDSGGFTAGPPALPPVNQPLLPAGRIRGNLNPIPSRGPIALGPGGSGGFTAGPIANAGAYSDVAGHHIHQSASFSPGRARLNPNHNSAITIEQGVPSFTNAQHDLASTAQRNINRAYRGETINQPNVGSLQIEATGNGTLLFPNIAFEDIKAFYALRAAGFHPDEALRLVNLSRAQIDSVGALPVRVPTR</sequence>
<proteinExistence type="predicted"/>
<dbReference type="SUPFAM" id="SSF49313">
    <property type="entry name" value="Cadherin-like"/>
    <property type="match status" value="2"/>
</dbReference>
<dbReference type="Gene3D" id="2.180.10.10">
    <property type="entry name" value="RHS repeat-associated core"/>
    <property type="match status" value="6"/>
</dbReference>
<dbReference type="GO" id="GO:0016020">
    <property type="term" value="C:membrane"/>
    <property type="evidence" value="ECO:0007669"/>
    <property type="project" value="InterPro"/>
</dbReference>
<dbReference type="Proteomes" id="UP000034156">
    <property type="component" value="Chromosome"/>
</dbReference>
<dbReference type="KEGG" id="nco:AAW31_06475"/>
<reference evidence="3 5" key="3">
    <citation type="submission" date="2019-07" db="EMBL/GenBank/DDBJ databases">
        <title>Active sludge and wastewater microbial communities from Klosterneuburg, Austria.</title>
        <authorList>
            <person name="Wagner M."/>
        </authorList>
    </citation>
    <scope>NUCLEOTIDE SEQUENCE [LARGE SCALE GENOMIC DNA]</scope>
    <source>
        <strain evidence="3 5">Nm2</strain>
    </source>
</reference>
<dbReference type="InterPro" id="IPR015919">
    <property type="entry name" value="Cadherin-like_sf"/>
</dbReference>
<dbReference type="SMART" id="SM00736">
    <property type="entry name" value="CADG"/>
    <property type="match status" value="2"/>
</dbReference>
<accession>A0A0F7KFB8</accession>
<dbReference type="InterPro" id="IPR050708">
    <property type="entry name" value="T6SS_VgrG/RHS"/>
</dbReference>
<dbReference type="InterPro" id="IPR013783">
    <property type="entry name" value="Ig-like_fold"/>
</dbReference>
<protein>
    <submittedName>
        <fullName evidence="3">YD repeat-containing protein</fullName>
    </submittedName>
</protein>
<dbReference type="PATRIC" id="fig|44574.3.peg.1551"/>
<organism evidence="2 4">
    <name type="scientific">Nitrosomonas communis</name>
    <dbReference type="NCBI Taxonomy" id="44574"/>
    <lineage>
        <taxon>Bacteria</taxon>
        <taxon>Pseudomonadati</taxon>
        <taxon>Pseudomonadota</taxon>
        <taxon>Betaproteobacteria</taxon>
        <taxon>Nitrosomonadales</taxon>
        <taxon>Nitrosomonadaceae</taxon>
        <taxon>Nitrosomonas</taxon>
    </lineage>
</organism>
<dbReference type="OrthoDB" id="5445630at2"/>
<gene>
    <name evidence="2" type="ORF">AAW31_06475</name>
    <name evidence="3" type="ORF">BCL69_100675</name>
</gene>
<name>A0A0F7KFB8_9PROT</name>
<evidence type="ECO:0000313" key="5">
    <source>
        <dbReference type="Proteomes" id="UP000324176"/>
    </source>
</evidence>
<dbReference type="Proteomes" id="UP000324176">
    <property type="component" value="Unassembled WGS sequence"/>
</dbReference>
<feature type="domain" description="Dystroglycan-type cadherin-like" evidence="1">
    <location>
        <begin position="255"/>
        <end position="340"/>
    </location>
</feature>
<reference evidence="4" key="1">
    <citation type="submission" date="2015-05" db="EMBL/GenBank/DDBJ databases">
        <title>Draft genome of Nitrosomonas communis strain Nm2.</title>
        <authorList>
            <person name="Kozlowski J.A."/>
            <person name="Kits K.D."/>
            <person name="Stein L.Y."/>
        </authorList>
    </citation>
    <scope>NUCLEOTIDE SEQUENCE [LARGE SCALE GENOMIC DNA]</scope>
    <source>
        <strain evidence="4">Nm2</strain>
    </source>
</reference>
<evidence type="ECO:0000313" key="3">
    <source>
        <dbReference type="EMBL" id="TYP92389.1"/>
    </source>
</evidence>
<keyword evidence="4" id="KW-1185">Reference proteome</keyword>
<dbReference type="EMBL" id="VNHT01000006">
    <property type="protein sequence ID" value="TYP92389.1"/>
    <property type="molecule type" value="Genomic_DNA"/>
</dbReference>
<dbReference type="InterPro" id="IPR006644">
    <property type="entry name" value="Cadg"/>
</dbReference>
<evidence type="ECO:0000259" key="1">
    <source>
        <dbReference type="SMART" id="SM00736"/>
    </source>
</evidence>
<dbReference type="PANTHER" id="PTHR32305">
    <property type="match status" value="1"/>
</dbReference>
<dbReference type="Pfam" id="PF05345">
    <property type="entry name" value="He_PIG"/>
    <property type="match status" value="2"/>
</dbReference>
<dbReference type="Gene3D" id="2.60.40.10">
    <property type="entry name" value="Immunoglobulins"/>
    <property type="match status" value="2"/>
</dbReference>
<evidence type="ECO:0000313" key="4">
    <source>
        <dbReference type="Proteomes" id="UP000034156"/>
    </source>
</evidence>
<dbReference type="RefSeq" id="WP_046849625.1">
    <property type="nucleotide sequence ID" value="NZ_CP011451.1"/>
</dbReference>